<proteinExistence type="inferred from homology"/>
<dbReference type="PROSITE" id="PS50011">
    <property type="entry name" value="PROTEIN_KINASE_DOM"/>
    <property type="match status" value="1"/>
</dbReference>
<keyword evidence="4 5" id="KW-0067">ATP-binding</keyword>
<dbReference type="SMART" id="SM00220">
    <property type="entry name" value="S_TKc"/>
    <property type="match status" value="1"/>
</dbReference>
<dbReference type="InterPro" id="IPR000719">
    <property type="entry name" value="Prot_kinase_dom"/>
</dbReference>
<evidence type="ECO:0000256" key="4">
    <source>
        <dbReference type="ARBA" id="ARBA00022840"/>
    </source>
</evidence>
<dbReference type="InterPro" id="IPR017441">
    <property type="entry name" value="Protein_kinase_ATP_BS"/>
</dbReference>
<sequence>MSQPQSQTPAAPTTSSTRPTSTPAISNLKPPERLKQQLKRQHQQSQAGGDVWPNEPEDYILGDVIGVGATAVVHAAYCKQRNERCAIKRINLEKWNSSIDELLKEIHAMSACHHENVVNYYTSFVVKEELWLVIKLLSGGSLLDIIKHRINSGNCKNGVFDECTIATVLKEVLRGLEYFHKNGRIHRDIKAANILLGEDGTVQIADFGASSWVETMGGLSRDRARHTFIGTVSFMAPEVIEQQTGYDFKADIWSFGITVIELITGTAPYHKYPPMKVLMLTLQNDPPSLESVQECEDQYKNYGKSIRKLIVDCLQKDPTKRPTASELLKHPFMKKAKDRRYLVNTLLSCAPTFEERSRRVMVHDGKRMSAVEAVGKRNASDAQSDWVWAEDGVTVYRNDAPRVPPAQEQMIR</sequence>
<evidence type="ECO:0000256" key="6">
    <source>
        <dbReference type="SAM" id="MobiDB-lite"/>
    </source>
</evidence>
<accession>A0ABQ7SBI6</accession>
<dbReference type="Pfam" id="PF00069">
    <property type="entry name" value="Pkinase"/>
    <property type="match status" value="1"/>
</dbReference>
<keyword evidence="8" id="KW-0808">Transferase</keyword>
<protein>
    <recommendedName>
        <fullName evidence="2">non-specific serine/threonine protein kinase</fullName>
        <ecNumber evidence="2">2.7.11.1</ecNumber>
    </recommendedName>
</protein>
<feature type="domain" description="Protein kinase" evidence="7">
    <location>
        <begin position="59"/>
        <end position="333"/>
    </location>
</feature>
<name>A0ABQ7SBI6_9ACAR</name>
<feature type="region of interest" description="Disordered" evidence="6">
    <location>
        <begin position="1"/>
        <end position="54"/>
    </location>
</feature>
<dbReference type="EC" id="2.7.11.1" evidence="2"/>
<dbReference type="InterPro" id="IPR011009">
    <property type="entry name" value="Kinase-like_dom_sf"/>
</dbReference>
<dbReference type="Gene3D" id="3.30.200.20">
    <property type="entry name" value="Phosphorylase Kinase, domain 1"/>
    <property type="match status" value="1"/>
</dbReference>
<gene>
    <name evidence="8" type="primary">OXSR1</name>
    <name evidence="8" type="ORF">GZH46_00660</name>
</gene>
<dbReference type="PANTHER" id="PTHR48012:SF16">
    <property type="entry name" value="NON-SPECIFIC SERINE_THREONINE PROTEIN KINASE"/>
    <property type="match status" value="1"/>
</dbReference>
<comment type="similarity">
    <text evidence="1">Belongs to the protein kinase superfamily. STE Ser/Thr protein kinase family. STE20 subfamily.</text>
</comment>
<dbReference type="PANTHER" id="PTHR48012">
    <property type="entry name" value="STERILE20-LIKE KINASE, ISOFORM B-RELATED"/>
    <property type="match status" value="1"/>
</dbReference>
<keyword evidence="3 5" id="KW-0547">Nucleotide-binding</keyword>
<evidence type="ECO:0000256" key="1">
    <source>
        <dbReference type="ARBA" id="ARBA00008874"/>
    </source>
</evidence>
<evidence type="ECO:0000256" key="3">
    <source>
        <dbReference type="ARBA" id="ARBA00022741"/>
    </source>
</evidence>
<reference evidence="8 9" key="1">
    <citation type="submission" date="2020-10" db="EMBL/GenBank/DDBJ databases">
        <authorList>
            <person name="Klimov P.B."/>
            <person name="Dyachkov S.M."/>
            <person name="Chetverikov P.E."/>
        </authorList>
    </citation>
    <scope>NUCLEOTIDE SEQUENCE [LARGE SCALE GENOMIC DNA]</scope>
    <source>
        <strain evidence="8">BMOC 18-1129-001#AD2665</strain>
        <tissue evidence="8">Entire mites</tissue>
    </source>
</reference>
<dbReference type="InterPro" id="IPR050629">
    <property type="entry name" value="STE20/SPS1-PAK"/>
</dbReference>
<dbReference type="SUPFAM" id="SSF56112">
    <property type="entry name" value="Protein kinase-like (PK-like)"/>
    <property type="match status" value="1"/>
</dbReference>
<evidence type="ECO:0000256" key="2">
    <source>
        <dbReference type="ARBA" id="ARBA00012513"/>
    </source>
</evidence>
<keyword evidence="8" id="KW-0418">Kinase</keyword>
<dbReference type="CDD" id="cd06610">
    <property type="entry name" value="STKc_OSR1_SPAK"/>
    <property type="match status" value="1"/>
</dbReference>
<feature type="binding site" evidence="5">
    <location>
        <position position="88"/>
    </location>
    <ligand>
        <name>ATP</name>
        <dbReference type="ChEBI" id="CHEBI:30616"/>
    </ligand>
</feature>
<feature type="non-terminal residue" evidence="8">
    <location>
        <position position="1"/>
    </location>
</feature>
<keyword evidence="9" id="KW-1185">Reference proteome</keyword>
<comment type="caution">
    <text evidence="8">The sequence shown here is derived from an EMBL/GenBank/DDBJ whole genome shotgun (WGS) entry which is preliminary data.</text>
</comment>
<evidence type="ECO:0000256" key="5">
    <source>
        <dbReference type="PROSITE-ProRule" id="PRU10141"/>
    </source>
</evidence>
<dbReference type="GO" id="GO:0016301">
    <property type="term" value="F:kinase activity"/>
    <property type="evidence" value="ECO:0007669"/>
    <property type="project" value="UniProtKB-KW"/>
</dbReference>
<dbReference type="EMBL" id="JAIFTH010000076">
    <property type="protein sequence ID" value="KAG9510784.1"/>
    <property type="molecule type" value="Genomic_DNA"/>
</dbReference>
<dbReference type="PROSITE" id="PS00107">
    <property type="entry name" value="PROTEIN_KINASE_ATP"/>
    <property type="match status" value="1"/>
</dbReference>
<evidence type="ECO:0000259" key="7">
    <source>
        <dbReference type="PROSITE" id="PS50011"/>
    </source>
</evidence>
<dbReference type="Gene3D" id="1.10.510.10">
    <property type="entry name" value="Transferase(Phosphotransferase) domain 1"/>
    <property type="match status" value="1"/>
</dbReference>
<feature type="compositionally biased region" description="Low complexity" evidence="6">
    <location>
        <begin position="1"/>
        <end position="24"/>
    </location>
</feature>
<dbReference type="Proteomes" id="UP000825002">
    <property type="component" value="Unassembled WGS sequence"/>
</dbReference>
<evidence type="ECO:0000313" key="8">
    <source>
        <dbReference type="EMBL" id="KAG9510784.1"/>
    </source>
</evidence>
<organism evidence="8 9">
    <name type="scientific">Fragariocoptes setiger</name>
    <dbReference type="NCBI Taxonomy" id="1670756"/>
    <lineage>
        <taxon>Eukaryota</taxon>
        <taxon>Metazoa</taxon>
        <taxon>Ecdysozoa</taxon>
        <taxon>Arthropoda</taxon>
        <taxon>Chelicerata</taxon>
        <taxon>Arachnida</taxon>
        <taxon>Acari</taxon>
        <taxon>Acariformes</taxon>
        <taxon>Trombidiformes</taxon>
        <taxon>Prostigmata</taxon>
        <taxon>Eupodina</taxon>
        <taxon>Eriophyoidea</taxon>
        <taxon>Phytoptidae</taxon>
        <taxon>Fragariocoptes</taxon>
    </lineage>
</organism>
<evidence type="ECO:0000313" key="9">
    <source>
        <dbReference type="Proteomes" id="UP000825002"/>
    </source>
</evidence>